<evidence type="ECO:0000313" key="3">
    <source>
        <dbReference type="EMBL" id="KAJ4447550.1"/>
    </source>
</evidence>
<proteinExistence type="predicted"/>
<gene>
    <name evidence="3" type="ORF">ANN_09557</name>
</gene>
<protein>
    <recommendedName>
        <fullName evidence="2">DUF4817 domain-containing protein</fullName>
    </recommendedName>
</protein>
<name>A0ABQ8TLP6_PERAM</name>
<evidence type="ECO:0000313" key="4">
    <source>
        <dbReference type="Proteomes" id="UP001148838"/>
    </source>
</evidence>
<dbReference type="EMBL" id="JAJSOF020000005">
    <property type="protein sequence ID" value="KAJ4447550.1"/>
    <property type="molecule type" value="Genomic_DNA"/>
</dbReference>
<keyword evidence="4" id="KW-1185">Reference proteome</keyword>
<accession>A0ABQ8TLP6</accession>
<sequence>MYETYVKTDSCRQVCRKFVEKFPDIRSPNTGTVRNFVIRLRETGSLKSKIRRPKRRVLRQAKLNIGASLERSPNKSLRRIAQEVAYQKLQPLRQCGERKLNLLYLREWQGNEKNMEDMVTVGEGNVGSRKRKRNETDRQRRKKGSGFPVSLLKKGCGHLQRPPVTTNASRPVSAPNIKDIHNLLARSELNFIEDPRLTFYKKLQSTPAARKDHDESRVL</sequence>
<organism evidence="3 4">
    <name type="scientific">Periplaneta americana</name>
    <name type="common">American cockroach</name>
    <name type="synonym">Blatta americana</name>
    <dbReference type="NCBI Taxonomy" id="6978"/>
    <lineage>
        <taxon>Eukaryota</taxon>
        <taxon>Metazoa</taxon>
        <taxon>Ecdysozoa</taxon>
        <taxon>Arthropoda</taxon>
        <taxon>Hexapoda</taxon>
        <taxon>Insecta</taxon>
        <taxon>Pterygota</taxon>
        <taxon>Neoptera</taxon>
        <taxon>Polyneoptera</taxon>
        <taxon>Dictyoptera</taxon>
        <taxon>Blattodea</taxon>
        <taxon>Blattoidea</taxon>
        <taxon>Blattidae</taxon>
        <taxon>Blattinae</taxon>
        <taxon>Periplaneta</taxon>
    </lineage>
</organism>
<dbReference type="InterPro" id="IPR032135">
    <property type="entry name" value="DUF4817"/>
</dbReference>
<feature type="region of interest" description="Disordered" evidence="1">
    <location>
        <begin position="123"/>
        <end position="174"/>
    </location>
</feature>
<comment type="caution">
    <text evidence="3">The sequence shown here is derived from an EMBL/GenBank/DDBJ whole genome shotgun (WGS) entry which is preliminary data.</text>
</comment>
<reference evidence="3 4" key="1">
    <citation type="journal article" date="2022" name="Allergy">
        <title>Genome assembly and annotation of Periplaneta americana reveal a comprehensive cockroach allergen profile.</title>
        <authorList>
            <person name="Wang L."/>
            <person name="Xiong Q."/>
            <person name="Saelim N."/>
            <person name="Wang L."/>
            <person name="Nong W."/>
            <person name="Wan A.T."/>
            <person name="Shi M."/>
            <person name="Liu X."/>
            <person name="Cao Q."/>
            <person name="Hui J.H.L."/>
            <person name="Sookrung N."/>
            <person name="Leung T.F."/>
            <person name="Tungtrongchitr A."/>
            <person name="Tsui S.K.W."/>
        </authorList>
    </citation>
    <scope>NUCLEOTIDE SEQUENCE [LARGE SCALE GENOMIC DNA]</scope>
    <source>
        <strain evidence="3">PWHHKU_190912</strain>
    </source>
</reference>
<dbReference type="Proteomes" id="UP001148838">
    <property type="component" value="Unassembled WGS sequence"/>
</dbReference>
<evidence type="ECO:0000256" key="1">
    <source>
        <dbReference type="SAM" id="MobiDB-lite"/>
    </source>
</evidence>
<evidence type="ECO:0000259" key="2">
    <source>
        <dbReference type="Pfam" id="PF16087"/>
    </source>
</evidence>
<feature type="compositionally biased region" description="Basic residues" evidence="1">
    <location>
        <begin position="128"/>
        <end position="144"/>
    </location>
</feature>
<feature type="domain" description="DUF4817" evidence="2">
    <location>
        <begin position="3"/>
        <end position="46"/>
    </location>
</feature>
<dbReference type="Pfam" id="PF16087">
    <property type="entry name" value="DUF4817"/>
    <property type="match status" value="1"/>
</dbReference>